<evidence type="ECO:0000313" key="1">
    <source>
        <dbReference type="EMBL" id="SMC81269.1"/>
    </source>
</evidence>
<dbReference type="Proteomes" id="UP000192328">
    <property type="component" value="Unassembled WGS sequence"/>
</dbReference>
<evidence type="ECO:0000313" key="2">
    <source>
        <dbReference type="Proteomes" id="UP000192328"/>
    </source>
</evidence>
<protein>
    <submittedName>
        <fullName evidence="1">Uncharacterized protein</fullName>
    </submittedName>
</protein>
<keyword evidence="2" id="KW-1185">Reference proteome</keyword>
<proteinExistence type="predicted"/>
<sequence length="353" mass="39474">MKPELEKLCTDYTANREAVKKAFRWDNSALYAVCANIFCANGHMADADRLKECRAVIKKNTGAFSKFRSRKIRCLLSGMLALGENPESRMVQANDYFRLLKKQFKGTEYLVLTAFLLTDLADRNVTLETVTRGRELYRRMNKKHRMLTDNTDSVFAMLLAFSDKTDDELLEETEDGYQLLKARFSNGSGSQTAAQVLSMAAGTAEDRTQRVIELYDALQETGVEYGHSAELAPLAALSLSDRPVTELVEEIREADEFLAEQNLYGKKKEDLAQRAMHAVMIVSDQYAGTSQVNITVMTNTLDMLIAQQQAKRISLAIHAVEFAAKFLGKSDTKAGTDDKTGDVNTDTAEKLEK</sequence>
<name>A0AC61PP46_9FIRM</name>
<reference evidence="1" key="1">
    <citation type="submission" date="2017-04" db="EMBL/GenBank/DDBJ databases">
        <authorList>
            <person name="Varghese N."/>
            <person name="Submissions S."/>
        </authorList>
    </citation>
    <scope>NUCLEOTIDE SEQUENCE</scope>
    <source>
        <strain evidence="1">WTE2008</strain>
    </source>
</reference>
<organism evidence="1 2">
    <name type="scientific">Aristaeella lactis</name>
    <dbReference type="NCBI Taxonomy" id="3046383"/>
    <lineage>
        <taxon>Bacteria</taxon>
        <taxon>Bacillati</taxon>
        <taxon>Bacillota</taxon>
        <taxon>Clostridia</taxon>
        <taxon>Eubacteriales</taxon>
        <taxon>Aristaeellaceae</taxon>
        <taxon>Aristaeella</taxon>
    </lineage>
</organism>
<gene>
    <name evidence="1" type="ORF">SAMN06297397_2654</name>
</gene>
<accession>A0AC61PP46</accession>
<comment type="caution">
    <text evidence="1">The sequence shown here is derived from an EMBL/GenBank/DDBJ whole genome shotgun (WGS) entry which is preliminary data.</text>
</comment>
<dbReference type="EMBL" id="FWXZ01000006">
    <property type="protein sequence ID" value="SMC81269.1"/>
    <property type="molecule type" value="Genomic_DNA"/>
</dbReference>